<dbReference type="OrthoDB" id="1106182at2759"/>
<dbReference type="EMBL" id="CACVBM020001079">
    <property type="protein sequence ID" value="CAA7029290.1"/>
    <property type="molecule type" value="Genomic_DNA"/>
</dbReference>
<evidence type="ECO:0000259" key="1">
    <source>
        <dbReference type="Pfam" id="PF14214"/>
    </source>
</evidence>
<evidence type="ECO:0000313" key="3">
    <source>
        <dbReference type="Proteomes" id="UP000467841"/>
    </source>
</evidence>
<feature type="domain" description="Helitron helicase-like" evidence="1">
    <location>
        <begin position="154"/>
        <end position="319"/>
    </location>
</feature>
<sequence>MQVKNRINSLTGSESTTSLDEEIVSGLLKMLDDTNELTKIYRRARDRYEVEQPTEMSIRLIGQRQRGKQYDLPMADEIAGLVVGDVSGTTKGRDIVVQFQSNNLQRISELHPSYMALQYPIVFPYSEDGYHINIQNAQTGENAIRRECVSMMEFYAYQIQTRLSEGTTLIRCGRLLHQYIVDAYMAIEQERLGWYRRNQKTLRADVYYNICDAMSKGDTDASKVGRRIILPSSYTGSPRYMTQNYQDAMAICRAFGNPDLFITMTANPNWEEILEHLERAGNLSANDRPDLICRVFKMKLEAMLADIWDGTFFGEAKADVDEIISAEIPDERHDPEGFKLVEQFMMHGPCGKENPNLACTENEICTKGFPKPYTPETKFVENGFVTYRRRQDDRNTISKGRTKLDNRHVVPHNLPLLKKYKAHINVEWCCKTEAIKYLFKYVNKGVDKATAVVEKTGAAEKETEEVDEIKTYLECHYLSACEAMWRILGFNIHYSRPAVQRLTLHLEDQQPLAYKDNQTLDSILSRAGIERTMFTEWMKMNLIDEEARTLTYLQFPSRFVWNSTKKTWTKRKQGNTIGRIVNIHPTVGQLYYLRMLLNVVRGPTCYKDILTFEGVTYDSFQETCAARGLLDGDKEWVEALEEVSQWAFARQLRSLFVTLLIFCQITTPSKLWEKCWRSLADDIEHIQRKELRFSRLNLNDEQLKSYTLLEIEKLMRQHD</sequence>
<organism evidence="2 3">
    <name type="scientific">Microthlaspi erraticum</name>
    <dbReference type="NCBI Taxonomy" id="1685480"/>
    <lineage>
        <taxon>Eukaryota</taxon>
        <taxon>Viridiplantae</taxon>
        <taxon>Streptophyta</taxon>
        <taxon>Embryophyta</taxon>
        <taxon>Tracheophyta</taxon>
        <taxon>Spermatophyta</taxon>
        <taxon>Magnoliopsida</taxon>
        <taxon>eudicotyledons</taxon>
        <taxon>Gunneridae</taxon>
        <taxon>Pentapetalae</taxon>
        <taxon>rosids</taxon>
        <taxon>malvids</taxon>
        <taxon>Brassicales</taxon>
        <taxon>Brassicaceae</taxon>
        <taxon>Coluteocarpeae</taxon>
        <taxon>Microthlaspi</taxon>
    </lineage>
</organism>
<comment type="caution">
    <text evidence="2">The sequence shown here is derived from an EMBL/GenBank/DDBJ whole genome shotgun (WGS) entry which is preliminary data.</text>
</comment>
<dbReference type="PANTHER" id="PTHR45786:SF74">
    <property type="entry name" value="ATP-DEPENDENT DNA HELICASE"/>
    <property type="match status" value="1"/>
</dbReference>
<dbReference type="Pfam" id="PF14214">
    <property type="entry name" value="Helitron_like_N"/>
    <property type="match status" value="1"/>
</dbReference>
<keyword evidence="3" id="KW-1185">Reference proteome</keyword>
<reference evidence="2" key="1">
    <citation type="submission" date="2020-01" db="EMBL/GenBank/DDBJ databases">
        <authorList>
            <person name="Mishra B."/>
        </authorList>
    </citation>
    <scope>NUCLEOTIDE SEQUENCE [LARGE SCALE GENOMIC DNA]</scope>
</reference>
<protein>
    <recommendedName>
        <fullName evidence="1">Helitron helicase-like domain-containing protein</fullName>
    </recommendedName>
</protein>
<accession>A0A6D2IUZ6</accession>
<proteinExistence type="predicted"/>
<dbReference type="Proteomes" id="UP000467841">
    <property type="component" value="Unassembled WGS sequence"/>
</dbReference>
<evidence type="ECO:0000313" key="2">
    <source>
        <dbReference type="EMBL" id="CAA7029290.1"/>
    </source>
</evidence>
<dbReference type="AlphaFoldDB" id="A0A6D2IUZ6"/>
<name>A0A6D2IUZ6_9BRAS</name>
<gene>
    <name evidence="2" type="ORF">MERR_LOCUS16525</name>
</gene>
<dbReference type="InterPro" id="IPR025476">
    <property type="entry name" value="Helitron_helicase-like"/>
</dbReference>
<dbReference type="PANTHER" id="PTHR45786">
    <property type="entry name" value="DNA BINDING PROTEIN-LIKE"/>
    <property type="match status" value="1"/>
</dbReference>